<dbReference type="OrthoDB" id="6428749at2759"/>
<evidence type="ECO:0000313" key="8">
    <source>
        <dbReference type="EMBL" id="KIW30772.1"/>
    </source>
</evidence>
<dbReference type="AlphaFoldDB" id="A0A0D2AZP2"/>
<feature type="binding site" evidence="6">
    <location>
        <begin position="211"/>
        <end position="214"/>
    </location>
    <ligand>
        <name>substrate</name>
    </ligand>
</feature>
<accession>A0A0D2AZP2</accession>
<dbReference type="EMBL" id="KN847041">
    <property type="protein sequence ID" value="KIW30772.1"/>
    <property type="molecule type" value="Genomic_DNA"/>
</dbReference>
<evidence type="ECO:0000256" key="4">
    <source>
        <dbReference type="ARBA" id="ARBA00022801"/>
    </source>
</evidence>
<dbReference type="HOGENOM" id="CLU_009600_9_3_1"/>
<dbReference type="EC" id="3.5.1.4" evidence="3"/>
<organism evidence="8 9">
    <name type="scientific">Cladophialophora immunda</name>
    <dbReference type="NCBI Taxonomy" id="569365"/>
    <lineage>
        <taxon>Eukaryota</taxon>
        <taxon>Fungi</taxon>
        <taxon>Dikarya</taxon>
        <taxon>Ascomycota</taxon>
        <taxon>Pezizomycotina</taxon>
        <taxon>Eurotiomycetes</taxon>
        <taxon>Chaetothyriomycetidae</taxon>
        <taxon>Chaetothyriales</taxon>
        <taxon>Herpotrichiellaceae</taxon>
        <taxon>Cladophialophora</taxon>
    </lineage>
</organism>
<feature type="active site" description="Charge relay system" evidence="5">
    <location>
        <position position="190"/>
    </location>
</feature>
<evidence type="ECO:0000256" key="1">
    <source>
        <dbReference type="ARBA" id="ARBA00001311"/>
    </source>
</evidence>
<keyword evidence="4" id="KW-0378">Hydrolase</keyword>
<dbReference type="PIRSF" id="PIRSF001221">
    <property type="entry name" value="Amidase_fungi"/>
    <property type="match status" value="1"/>
</dbReference>
<sequence>MYPPFDYFEHRRACVIKQRHRDARFDSLPDPYRGPLTSQQRSILNAPIAQLVRDVHDGTLSPIDILRTYGKTTTVAHQRTNCVTEILLPEAESWARNEQDVNLKGPLAGVPVSLKDSIAVGGFDVSVGYSRNVFKPYSEDGVMVKLLKRAGAIPHAKTALPITLLSFESTNDLWGVCKNPHNPRYSPGGSTGGEGALLALNGSRIGIGSDVAGSVRAPAAWSGINSLRCSTGRWPKVGMNTSMPGQEGIPSVFSPMARTLDDLTYFTRAFIGMKPWEVDYTVHPVPWRQELYDEALEKKPLRIGLMSTDGVCAPAPAISRGLDITASALRSAGHQVVEIPVSSYPPAATPAQGLQIASVLLCADGGRTFRSFFRTGETNDPGAAQINFYMALPRPLKYLWYLFTRYIRRDSVWASILRYFHPLSAFEQWRWVAKREAFRATWFDWLNQPAQQFDFILCPGNATPALPHGCMKEAVSSCGYTFLWNLLDYTAGILPVAKVDKEKDALPKGFRPANGIEKGAYRYYDSAKMAGLPIAVQIVGRRLTEEKVLGYMQVVTDALRESGTVYEHLDVDNLPEIDELEQGSSKKIPVDPKKIW</sequence>
<proteinExistence type="inferred from homology"/>
<dbReference type="STRING" id="569365.A0A0D2AZP2"/>
<dbReference type="FunFam" id="3.90.1300.10:FF:000003">
    <property type="entry name" value="Amidase signature enzyme"/>
    <property type="match status" value="1"/>
</dbReference>
<dbReference type="RefSeq" id="XP_016250988.1">
    <property type="nucleotide sequence ID" value="XM_016389086.1"/>
</dbReference>
<dbReference type="InterPro" id="IPR023631">
    <property type="entry name" value="Amidase_dom"/>
</dbReference>
<dbReference type="Proteomes" id="UP000054466">
    <property type="component" value="Unassembled WGS sequence"/>
</dbReference>
<feature type="binding site" evidence="6">
    <location>
        <position position="190"/>
    </location>
    <ligand>
        <name>substrate</name>
    </ligand>
</feature>
<comment type="catalytic activity">
    <reaction evidence="1">
        <text>a monocarboxylic acid amide + H2O = a monocarboxylate + NH4(+)</text>
        <dbReference type="Rhea" id="RHEA:12020"/>
        <dbReference type="ChEBI" id="CHEBI:15377"/>
        <dbReference type="ChEBI" id="CHEBI:28938"/>
        <dbReference type="ChEBI" id="CHEBI:35757"/>
        <dbReference type="ChEBI" id="CHEBI:83628"/>
        <dbReference type="EC" id="3.5.1.4"/>
    </reaction>
</comment>
<evidence type="ECO:0000256" key="5">
    <source>
        <dbReference type="PIRSR" id="PIRSR001221-1"/>
    </source>
</evidence>
<dbReference type="GO" id="GO:0004040">
    <property type="term" value="F:amidase activity"/>
    <property type="evidence" value="ECO:0007669"/>
    <property type="project" value="UniProtKB-EC"/>
</dbReference>
<reference evidence="8 9" key="1">
    <citation type="submission" date="2015-01" db="EMBL/GenBank/DDBJ databases">
        <title>The Genome Sequence of Cladophialophora immunda CBS83496.</title>
        <authorList>
            <consortium name="The Broad Institute Genomics Platform"/>
            <person name="Cuomo C."/>
            <person name="de Hoog S."/>
            <person name="Gorbushina A."/>
            <person name="Stielow B."/>
            <person name="Teixiera M."/>
            <person name="Abouelleil A."/>
            <person name="Chapman S.B."/>
            <person name="Priest M."/>
            <person name="Young S.K."/>
            <person name="Wortman J."/>
            <person name="Nusbaum C."/>
            <person name="Birren B."/>
        </authorList>
    </citation>
    <scope>NUCLEOTIDE SEQUENCE [LARGE SCALE GENOMIC DNA]</scope>
    <source>
        <strain evidence="8 9">CBS 83496</strain>
    </source>
</reference>
<feature type="binding site" evidence="6">
    <location>
        <position position="164"/>
    </location>
    <ligand>
        <name>substrate</name>
    </ligand>
</feature>
<dbReference type="Gene3D" id="3.90.1300.10">
    <property type="entry name" value="Amidase signature (AS) domain"/>
    <property type="match status" value="1"/>
</dbReference>
<gene>
    <name evidence="8" type="ORF">PV07_02474</name>
</gene>
<feature type="active site" description="Charge relay system" evidence="5">
    <location>
        <position position="115"/>
    </location>
</feature>
<evidence type="ECO:0000259" key="7">
    <source>
        <dbReference type="Pfam" id="PF01425"/>
    </source>
</evidence>
<dbReference type="InterPro" id="IPR036928">
    <property type="entry name" value="AS_sf"/>
</dbReference>
<dbReference type="VEuPathDB" id="FungiDB:PV07_02474"/>
<dbReference type="SUPFAM" id="SSF75304">
    <property type="entry name" value="Amidase signature (AS) enzymes"/>
    <property type="match status" value="1"/>
</dbReference>
<evidence type="ECO:0000256" key="3">
    <source>
        <dbReference type="ARBA" id="ARBA00012922"/>
    </source>
</evidence>
<evidence type="ECO:0000256" key="2">
    <source>
        <dbReference type="ARBA" id="ARBA00009199"/>
    </source>
</evidence>
<dbReference type="GeneID" id="27341668"/>
<feature type="domain" description="Amidase" evidence="7">
    <location>
        <begin position="65"/>
        <end position="549"/>
    </location>
</feature>
<dbReference type="PANTHER" id="PTHR46072:SF10">
    <property type="entry name" value="ACETAMIDASE"/>
    <property type="match status" value="1"/>
</dbReference>
<evidence type="ECO:0000313" key="9">
    <source>
        <dbReference type="Proteomes" id="UP000054466"/>
    </source>
</evidence>
<dbReference type="Pfam" id="PF01425">
    <property type="entry name" value="Amidase"/>
    <property type="match status" value="1"/>
</dbReference>
<feature type="active site" description="Acyl-ester intermediate" evidence="5">
    <location>
        <position position="214"/>
    </location>
</feature>
<dbReference type="PANTHER" id="PTHR46072">
    <property type="entry name" value="AMIDASE-RELATED-RELATED"/>
    <property type="match status" value="1"/>
</dbReference>
<evidence type="ECO:0000256" key="6">
    <source>
        <dbReference type="PIRSR" id="PIRSR001221-2"/>
    </source>
</evidence>
<comment type="similarity">
    <text evidence="2">Belongs to the amidase family.</text>
</comment>
<protein>
    <recommendedName>
        <fullName evidence="3">amidase</fullName>
        <ecNumber evidence="3">3.5.1.4</ecNumber>
    </recommendedName>
</protein>
<name>A0A0D2AZP2_9EURO</name>
<keyword evidence="9" id="KW-1185">Reference proteome</keyword>